<organism evidence="4 5">
    <name type="scientific">Candidatus Argoarchaeum ethanivorans</name>
    <dbReference type="NCBI Taxonomy" id="2608793"/>
    <lineage>
        <taxon>Archaea</taxon>
        <taxon>Methanobacteriati</taxon>
        <taxon>Methanobacteriota</taxon>
        <taxon>Stenosarchaea group</taxon>
        <taxon>Methanomicrobia</taxon>
        <taxon>Methanosarcinales</taxon>
        <taxon>Methanosarcinales incertae sedis</taxon>
        <taxon>GOM Arc I cluster</taxon>
        <taxon>Candidatus Argoarchaeum</taxon>
    </lineage>
</organism>
<dbReference type="InterPro" id="IPR054868">
    <property type="entry name" value="archin_ph_syn"/>
</dbReference>
<proteinExistence type="inferred from homology"/>
<dbReference type="Proteomes" id="UP000639006">
    <property type="component" value="Unassembled WGS sequence"/>
</dbReference>
<protein>
    <submittedName>
        <fullName evidence="4">Archaetidylinositol phosphate synthase</fullName>
        <ecNumber evidence="4">2.7.8.39</ecNumber>
    </submittedName>
</protein>
<keyword evidence="3" id="KW-0472">Membrane</keyword>
<dbReference type="EMBL" id="CAJHIQ010000002">
    <property type="protein sequence ID" value="CAD6491072.1"/>
    <property type="molecule type" value="Genomic_DNA"/>
</dbReference>
<dbReference type="Pfam" id="PF01066">
    <property type="entry name" value="CDP-OH_P_transf"/>
    <property type="match status" value="1"/>
</dbReference>
<sequence length="189" mass="20385">MFNSAKNTVRTRMQPLSRVFSHTNPNLITIAGLLLALVAGISFASKHIFLGGFLIILSGFFDVLDGTIARGTNRITPYGGFLDSVSDRYADAAILIGIMYGCAIRMPYPDVPWFWGAVALVGSFMVSYTRARAEAAGANAAVGIAERAERLIIIAAGAFTGYLNIAVFVVAIITHITIIQRLVFVKKQL</sequence>
<dbReference type="InterPro" id="IPR000462">
    <property type="entry name" value="CDP-OH_P_trans"/>
</dbReference>
<keyword evidence="3" id="KW-1133">Transmembrane helix</keyword>
<evidence type="ECO:0000256" key="2">
    <source>
        <dbReference type="RuleBase" id="RU003750"/>
    </source>
</evidence>
<feature type="transmembrane region" description="Helical" evidence="3">
    <location>
        <begin position="151"/>
        <end position="179"/>
    </location>
</feature>
<dbReference type="AlphaFoldDB" id="A0A811T5Y6"/>
<feature type="transmembrane region" description="Helical" evidence="3">
    <location>
        <begin position="113"/>
        <end position="131"/>
    </location>
</feature>
<keyword evidence="3" id="KW-0812">Transmembrane</keyword>
<evidence type="ECO:0000313" key="5">
    <source>
        <dbReference type="Proteomes" id="UP000639006"/>
    </source>
</evidence>
<gene>
    <name evidence="4" type="ORF">DIAAKJNI_00048</name>
</gene>
<name>A0A811T5Y6_9EURY</name>
<accession>A0A811T5Y6</accession>
<dbReference type="InterPro" id="IPR048254">
    <property type="entry name" value="CDP_ALCOHOL_P_TRANSF_CS"/>
</dbReference>
<feature type="transmembrane region" description="Helical" evidence="3">
    <location>
        <begin position="89"/>
        <end position="107"/>
    </location>
</feature>
<comment type="caution">
    <text evidence="4">The sequence shown here is derived from an EMBL/GenBank/DDBJ whole genome shotgun (WGS) entry which is preliminary data.</text>
</comment>
<dbReference type="GO" id="GO:0008654">
    <property type="term" value="P:phospholipid biosynthetic process"/>
    <property type="evidence" value="ECO:0007669"/>
    <property type="project" value="InterPro"/>
</dbReference>
<feature type="transmembrane region" description="Helical" evidence="3">
    <location>
        <begin position="21"/>
        <end position="42"/>
    </location>
</feature>
<dbReference type="InterPro" id="IPR043130">
    <property type="entry name" value="CDP-OH_PTrfase_TM_dom"/>
</dbReference>
<evidence type="ECO:0000256" key="1">
    <source>
        <dbReference type="ARBA" id="ARBA00022679"/>
    </source>
</evidence>
<evidence type="ECO:0000313" key="4">
    <source>
        <dbReference type="EMBL" id="CAD6491072.1"/>
    </source>
</evidence>
<dbReference type="NCBIfam" id="NF040950">
    <property type="entry name" value="archin_ph_syn"/>
    <property type="match status" value="1"/>
</dbReference>
<dbReference type="Gene3D" id="1.20.120.1760">
    <property type="match status" value="1"/>
</dbReference>
<dbReference type="GO" id="GO:0016780">
    <property type="term" value="F:phosphotransferase activity, for other substituted phosphate groups"/>
    <property type="evidence" value="ECO:0007669"/>
    <property type="project" value="InterPro"/>
</dbReference>
<dbReference type="EC" id="2.7.8.39" evidence="4"/>
<evidence type="ECO:0000256" key="3">
    <source>
        <dbReference type="SAM" id="Phobius"/>
    </source>
</evidence>
<dbReference type="GO" id="GO:0016020">
    <property type="term" value="C:membrane"/>
    <property type="evidence" value="ECO:0007669"/>
    <property type="project" value="InterPro"/>
</dbReference>
<comment type="similarity">
    <text evidence="2">Belongs to the CDP-alcohol phosphatidyltransferase class-I family.</text>
</comment>
<reference evidence="4" key="1">
    <citation type="submission" date="2020-10" db="EMBL/GenBank/DDBJ databases">
        <authorList>
            <person name="Hahn C.J."/>
            <person name="Laso-Perez R."/>
            <person name="Vulcano F."/>
            <person name="Vaziourakis K.-M."/>
            <person name="Stokke R."/>
            <person name="Steen I.H."/>
            <person name="Teske A."/>
            <person name="Boetius A."/>
            <person name="Liebeke M."/>
            <person name="Amann R."/>
            <person name="Knittel K."/>
        </authorList>
    </citation>
    <scope>NUCLEOTIDE SEQUENCE</scope>
    <source>
        <strain evidence="4">Gfbio:e3339647-f889-4370-9287-4fb5cb688e4c:AG392M11_GoMArc1</strain>
    </source>
</reference>
<keyword evidence="1 2" id="KW-0808">Transferase</keyword>
<feature type="transmembrane region" description="Helical" evidence="3">
    <location>
        <begin position="48"/>
        <end position="68"/>
    </location>
</feature>
<dbReference type="PROSITE" id="PS00379">
    <property type="entry name" value="CDP_ALCOHOL_P_TRANSF"/>
    <property type="match status" value="1"/>
</dbReference>